<proteinExistence type="predicted"/>
<evidence type="ECO:0000313" key="3">
    <source>
        <dbReference type="Proteomes" id="UP000275078"/>
    </source>
</evidence>
<protein>
    <recommendedName>
        <fullName evidence="4">NADH:ubiquinone oxidoreductase 20.1kD subunit</fullName>
    </recommendedName>
</protein>
<keyword evidence="1" id="KW-1133">Transmembrane helix</keyword>
<evidence type="ECO:0000313" key="2">
    <source>
        <dbReference type="EMBL" id="RPA85470.1"/>
    </source>
</evidence>
<dbReference type="InterPro" id="IPR008699">
    <property type="entry name" value="NDUFB8"/>
</dbReference>
<dbReference type="Pfam" id="PF05821">
    <property type="entry name" value="NDUF_B8"/>
    <property type="match status" value="1"/>
</dbReference>
<dbReference type="EMBL" id="ML119653">
    <property type="protein sequence ID" value="RPA85470.1"/>
    <property type="molecule type" value="Genomic_DNA"/>
</dbReference>
<dbReference type="Proteomes" id="UP000275078">
    <property type="component" value="Unassembled WGS sequence"/>
</dbReference>
<organism evidence="2 3">
    <name type="scientific">Ascobolus immersus RN42</name>
    <dbReference type="NCBI Taxonomy" id="1160509"/>
    <lineage>
        <taxon>Eukaryota</taxon>
        <taxon>Fungi</taxon>
        <taxon>Dikarya</taxon>
        <taxon>Ascomycota</taxon>
        <taxon>Pezizomycotina</taxon>
        <taxon>Pezizomycetes</taxon>
        <taxon>Pezizales</taxon>
        <taxon>Ascobolaceae</taxon>
        <taxon>Ascobolus</taxon>
    </lineage>
</organism>
<dbReference type="GO" id="GO:0005739">
    <property type="term" value="C:mitochondrion"/>
    <property type="evidence" value="ECO:0007669"/>
    <property type="project" value="InterPro"/>
</dbReference>
<keyword evidence="1" id="KW-0812">Transmembrane</keyword>
<feature type="transmembrane region" description="Helical" evidence="1">
    <location>
        <begin position="140"/>
        <end position="158"/>
    </location>
</feature>
<name>A0A3N4IMW3_ASCIM</name>
<reference evidence="2 3" key="1">
    <citation type="journal article" date="2018" name="Nat. Ecol. Evol.">
        <title>Pezizomycetes genomes reveal the molecular basis of ectomycorrhizal truffle lifestyle.</title>
        <authorList>
            <person name="Murat C."/>
            <person name="Payen T."/>
            <person name="Noel B."/>
            <person name="Kuo A."/>
            <person name="Morin E."/>
            <person name="Chen J."/>
            <person name="Kohler A."/>
            <person name="Krizsan K."/>
            <person name="Balestrini R."/>
            <person name="Da Silva C."/>
            <person name="Montanini B."/>
            <person name="Hainaut M."/>
            <person name="Levati E."/>
            <person name="Barry K.W."/>
            <person name="Belfiori B."/>
            <person name="Cichocki N."/>
            <person name="Clum A."/>
            <person name="Dockter R.B."/>
            <person name="Fauchery L."/>
            <person name="Guy J."/>
            <person name="Iotti M."/>
            <person name="Le Tacon F."/>
            <person name="Lindquist E.A."/>
            <person name="Lipzen A."/>
            <person name="Malagnac F."/>
            <person name="Mello A."/>
            <person name="Molinier V."/>
            <person name="Miyauchi S."/>
            <person name="Poulain J."/>
            <person name="Riccioni C."/>
            <person name="Rubini A."/>
            <person name="Sitrit Y."/>
            <person name="Splivallo R."/>
            <person name="Traeger S."/>
            <person name="Wang M."/>
            <person name="Zifcakova L."/>
            <person name="Wipf D."/>
            <person name="Zambonelli A."/>
            <person name="Paolocci F."/>
            <person name="Nowrousian M."/>
            <person name="Ottonello S."/>
            <person name="Baldrian P."/>
            <person name="Spatafora J.W."/>
            <person name="Henrissat B."/>
            <person name="Nagy L.G."/>
            <person name="Aury J.M."/>
            <person name="Wincker P."/>
            <person name="Grigoriev I.V."/>
            <person name="Bonfante P."/>
            <person name="Martin F.M."/>
        </authorList>
    </citation>
    <scope>NUCLEOTIDE SEQUENCE [LARGE SCALE GENOMIC DNA]</scope>
    <source>
        <strain evidence="2 3">RN42</strain>
    </source>
</reference>
<gene>
    <name evidence="2" type="ORF">BJ508DRAFT_411884</name>
</gene>
<sequence length="194" mass="21573">MLAKRLATSAAALGARPLLAARPLAGAGLQLHQKRTIFEHHPIPELEKQYKESVAYVDGVPIVSNRPTVPEELHPDPGMNGGYVNPPFESRAKRDPYGTYWDQQGRRNFGEPVHEDDDLLGRFMLHDYDYATPSFAMKGWAIFISTVLAITGGVYMIMPSEKPFVEREFPFNGLEKELGGKFAVRARAEGETSA</sequence>
<dbReference type="OrthoDB" id="2014058at2759"/>
<dbReference type="STRING" id="1160509.A0A3N4IMW3"/>
<dbReference type="AlphaFoldDB" id="A0A3N4IMW3"/>
<dbReference type="PANTHER" id="PTHR12840">
    <property type="entry name" value="NADH-UBIQUINONE OXIDOREDUCTASE ASHI SUBUNIT"/>
    <property type="match status" value="1"/>
</dbReference>
<evidence type="ECO:0008006" key="4">
    <source>
        <dbReference type="Google" id="ProtNLM"/>
    </source>
</evidence>
<keyword evidence="3" id="KW-1185">Reference proteome</keyword>
<evidence type="ECO:0000256" key="1">
    <source>
        <dbReference type="SAM" id="Phobius"/>
    </source>
</evidence>
<keyword evidence="1" id="KW-0472">Membrane</keyword>
<accession>A0A3N4IMW3</accession>
<dbReference type="PANTHER" id="PTHR12840:SF1">
    <property type="entry name" value="NADH DEHYDROGENASE [UBIQUINONE] 1 BETA SUBCOMPLEX SUBUNIT 8, MITOCHONDRIAL"/>
    <property type="match status" value="1"/>
</dbReference>